<dbReference type="GO" id="GO:0030153">
    <property type="term" value="P:bacteriocin immunity"/>
    <property type="evidence" value="ECO:0007669"/>
    <property type="project" value="UniProtKB-KW"/>
</dbReference>
<evidence type="ECO:0000256" key="2">
    <source>
        <dbReference type="ARBA" id="ARBA00023025"/>
    </source>
</evidence>
<dbReference type="InterPro" id="IPR000290">
    <property type="entry name" value="Colicin_pyocin"/>
</dbReference>
<sequence length="86" mass="9991">MKMKNNFSEYTKKEFINLISEICDANGDDEHQDFLLEHLIKITEYASVSDVIYYPSDGDDDSPEGISNAIIKWRRSRNLPLFKDSD</sequence>
<dbReference type="PRINTS" id="PR01299">
    <property type="entry name" value="PYOCIN"/>
</dbReference>
<accession>A0AAW9HDF7</accession>
<dbReference type="EMBL" id="JAXHOZ010000063">
    <property type="protein sequence ID" value="MDY4379302.1"/>
    <property type="molecule type" value="Genomic_DNA"/>
</dbReference>
<dbReference type="GO" id="GO:0015643">
    <property type="term" value="F:toxic substance binding"/>
    <property type="evidence" value="ECO:0007669"/>
    <property type="project" value="InterPro"/>
</dbReference>
<proteinExistence type="inferred from homology"/>
<evidence type="ECO:0000256" key="1">
    <source>
        <dbReference type="ARBA" id="ARBA00009346"/>
    </source>
</evidence>
<reference evidence="3" key="1">
    <citation type="submission" date="2023-11" db="EMBL/GenBank/DDBJ databases">
        <title>Comparative genomics revealed phylogeny of phytopathogenic Pectobacterium aroidearum based on whole-genome sequencing and function of putative horizontal acquire islands in P. aroidearum PccS1.</title>
        <authorList>
            <person name="Fan J."/>
            <person name="Yang L."/>
        </authorList>
    </citation>
    <scope>NUCLEOTIDE SEQUENCE</scope>
    <source>
        <strain evidence="3">NJAU140</strain>
    </source>
</reference>
<name>A0AAW9HDF7_9GAMM</name>
<protein>
    <submittedName>
        <fullName evidence="3">Bacteriocin immunity protein</fullName>
    </submittedName>
</protein>
<dbReference type="Pfam" id="PF01320">
    <property type="entry name" value="Colicin_Pyocin"/>
    <property type="match status" value="1"/>
</dbReference>
<dbReference type="SUPFAM" id="SSF47345">
    <property type="entry name" value="Colicin E immunity proteins"/>
    <property type="match status" value="1"/>
</dbReference>
<dbReference type="CDD" id="cd16363">
    <property type="entry name" value="Col_Im_like"/>
    <property type="match status" value="1"/>
</dbReference>
<dbReference type="InterPro" id="IPR035900">
    <property type="entry name" value="Colicin_E_sf"/>
</dbReference>
<dbReference type="RefSeq" id="WP_110162130.1">
    <property type="nucleotide sequence ID" value="NZ_JAXHOZ010000063.1"/>
</dbReference>
<dbReference type="Proteomes" id="UP001269968">
    <property type="component" value="Unassembled WGS sequence"/>
</dbReference>
<organism evidence="3 4">
    <name type="scientific">Pectobacterium brasiliense</name>
    <dbReference type="NCBI Taxonomy" id="180957"/>
    <lineage>
        <taxon>Bacteria</taxon>
        <taxon>Pseudomonadati</taxon>
        <taxon>Pseudomonadota</taxon>
        <taxon>Gammaproteobacteria</taxon>
        <taxon>Enterobacterales</taxon>
        <taxon>Pectobacteriaceae</taxon>
        <taxon>Pectobacterium</taxon>
    </lineage>
</organism>
<comment type="similarity">
    <text evidence="1">Belongs to the colicins ColE2/ColE8/ColE9 and pyocins S1/S2 family.</text>
</comment>
<keyword evidence="2" id="KW-0079">Bacteriocin immunity</keyword>
<evidence type="ECO:0000313" key="3">
    <source>
        <dbReference type="EMBL" id="MDY4379302.1"/>
    </source>
</evidence>
<dbReference type="Gene3D" id="1.10.1200.20">
    <property type="entry name" value="Colicin E immunity protein"/>
    <property type="match status" value="1"/>
</dbReference>
<gene>
    <name evidence="3" type="ORF">SOV92_15980</name>
</gene>
<evidence type="ECO:0000313" key="4">
    <source>
        <dbReference type="Proteomes" id="UP001269968"/>
    </source>
</evidence>
<comment type="caution">
    <text evidence="3">The sequence shown here is derived from an EMBL/GenBank/DDBJ whole genome shotgun (WGS) entry which is preliminary data.</text>
</comment>
<dbReference type="AlphaFoldDB" id="A0AAW9HDF7"/>